<dbReference type="Proteomes" id="UP001187415">
    <property type="component" value="Unassembled WGS sequence"/>
</dbReference>
<feature type="transmembrane region" description="Helical" evidence="11">
    <location>
        <begin position="859"/>
        <end position="884"/>
    </location>
</feature>
<feature type="transmembrane region" description="Helical" evidence="11">
    <location>
        <begin position="955"/>
        <end position="980"/>
    </location>
</feature>
<dbReference type="GO" id="GO:0005737">
    <property type="term" value="C:cytoplasm"/>
    <property type="evidence" value="ECO:0007669"/>
    <property type="project" value="UniProtKB-ARBA"/>
</dbReference>
<keyword evidence="3" id="KW-0479">Metal-binding</keyword>
<feature type="domain" description="B30.2/SPRY" evidence="14">
    <location>
        <begin position="557"/>
        <end position="806"/>
    </location>
</feature>
<dbReference type="SMART" id="SM00589">
    <property type="entry name" value="PRY"/>
    <property type="match status" value="1"/>
</dbReference>
<dbReference type="PRINTS" id="PR00259">
    <property type="entry name" value="TMFOUR"/>
</dbReference>
<dbReference type="Gene3D" id="3.30.160.60">
    <property type="entry name" value="Classic Zinc Finger"/>
    <property type="match status" value="1"/>
</dbReference>
<feature type="transmembrane region" description="Helical" evidence="11">
    <location>
        <begin position="1163"/>
        <end position="1186"/>
    </location>
</feature>
<dbReference type="Gene3D" id="3.30.40.10">
    <property type="entry name" value="Zinc/RING finger domain, C3HC4 (zinc finger)"/>
    <property type="match status" value="1"/>
</dbReference>
<keyword evidence="7 11" id="KW-0472">Membrane</keyword>
<evidence type="ECO:0000256" key="3">
    <source>
        <dbReference type="ARBA" id="ARBA00022723"/>
    </source>
</evidence>
<dbReference type="InterPro" id="IPR001841">
    <property type="entry name" value="Znf_RING"/>
</dbReference>
<dbReference type="SUPFAM" id="SSF57845">
    <property type="entry name" value="B-box zinc-binding domain"/>
    <property type="match status" value="1"/>
</dbReference>
<keyword evidence="5" id="KW-0862">Zinc</keyword>
<dbReference type="Gene3D" id="1.10.1450.10">
    <property type="entry name" value="Tetraspanin"/>
    <property type="match status" value="1"/>
</dbReference>
<evidence type="ECO:0000259" key="14">
    <source>
        <dbReference type="PROSITE" id="PS50188"/>
    </source>
</evidence>
<dbReference type="GO" id="GO:0008270">
    <property type="term" value="F:zinc ion binding"/>
    <property type="evidence" value="ECO:0007669"/>
    <property type="project" value="UniProtKB-KW"/>
</dbReference>
<dbReference type="PROSITE" id="PS50119">
    <property type="entry name" value="ZF_BBOX"/>
    <property type="match status" value="1"/>
</dbReference>
<feature type="region of interest" description="Disordered" evidence="10">
    <location>
        <begin position="226"/>
        <end position="290"/>
    </location>
</feature>
<dbReference type="CDD" id="cd03160">
    <property type="entry name" value="CD37_CD82_like_LEL"/>
    <property type="match status" value="1"/>
</dbReference>
<dbReference type="GO" id="GO:0016020">
    <property type="term" value="C:membrane"/>
    <property type="evidence" value="ECO:0007669"/>
    <property type="project" value="UniProtKB-SubCell"/>
</dbReference>
<dbReference type="InterPro" id="IPR001870">
    <property type="entry name" value="B30.2/SPRY"/>
</dbReference>
<dbReference type="InterPro" id="IPR008952">
    <property type="entry name" value="Tetraspanin_EC2_sf"/>
</dbReference>
<reference evidence="15" key="1">
    <citation type="submission" date="2023-07" db="EMBL/GenBank/DDBJ databases">
        <title>Chromosome-level Genome Assembly of Striped Snakehead (Channa striata).</title>
        <authorList>
            <person name="Liu H."/>
        </authorList>
    </citation>
    <scope>NUCLEOTIDE SEQUENCE</scope>
    <source>
        <strain evidence="15">Gz</strain>
        <tissue evidence="15">Muscle</tissue>
    </source>
</reference>
<organism evidence="15 16">
    <name type="scientific">Channa striata</name>
    <name type="common">Snakehead murrel</name>
    <name type="synonym">Ophicephalus striatus</name>
    <dbReference type="NCBI Taxonomy" id="64152"/>
    <lineage>
        <taxon>Eukaryota</taxon>
        <taxon>Metazoa</taxon>
        <taxon>Chordata</taxon>
        <taxon>Craniata</taxon>
        <taxon>Vertebrata</taxon>
        <taxon>Euteleostomi</taxon>
        <taxon>Actinopterygii</taxon>
        <taxon>Neopterygii</taxon>
        <taxon>Teleostei</taxon>
        <taxon>Neoteleostei</taxon>
        <taxon>Acanthomorphata</taxon>
        <taxon>Anabantaria</taxon>
        <taxon>Anabantiformes</taxon>
        <taxon>Channoidei</taxon>
        <taxon>Channidae</taxon>
        <taxon>Channa</taxon>
    </lineage>
</organism>
<keyword evidence="6 11" id="KW-1133">Transmembrane helix</keyword>
<dbReference type="Pfam" id="PF15227">
    <property type="entry name" value="zf-C3HC4_4"/>
    <property type="match status" value="1"/>
</dbReference>
<feature type="compositionally biased region" description="Polar residues" evidence="10">
    <location>
        <begin position="78"/>
        <end position="90"/>
    </location>
</feature>
<evidence type="ECO:0008006" key="17">
    <source>
        <dbReference type="Google" id="ProtNLM"/>
    </source>
</evidence>
<comment type="subcellular location">
    <subcellularLocation>
        <location evidence="1">Membrane</location>
        <topology evidence="1">Multi-pass membrane protein</topology>
    </subcellularLocation>
</comment>
<dbReference type="Gene3D" id="4.10.830.40">
    <property type="match status" value="1"/>
</dbReference>
<keyword evidence="16" id="KW-1185">Reference proteome</keyword>
<dbReference type="AlphaFoldDB" id="A0AA88MP21"/>
<sequence>MGAALDTPTKCPLCKEFTREPVTLKCNHRFCRRCIGDLWSVTPDGPYNCPEWRCKTVYQSLPVDCSLIRPPSAGRRTQPGSSAGTSSNHEPNIVDSILRRPSLNKYLGKRKASTPVSEQPDAKRSTAAFLHELPGDTEVPTTSSAHKHGWSTGQEMSKKALDPEPTVPQSDNGKAPDSKAPEDDVPQDILILQNQRNSKPVISLDDSDNSSEVDICDAPCLATPRKDTQETAIHASPTKPASPANSGSFSGLSTPGKEKTPVHHASKTSGIFTKHSSPASGSPGRVGIFSRSDNKNTSPVPCHYCPKAGYQPAVKTCLVCGASMCTEHLRPHLDSSVFQNHTLVSPMEDISPWRCQEHQEINRIYCRQCGVCVCTVCTVIGSHRDHVCISIREAETELRGNLKEEIKQLQDAEQQVKNRMTEFTEKRETFTVVLREAKEGVQQHYRTVREALEQEEESALQCVMQEETRVLGGLKEKLHHLQSSLQSIQQGLHTLEGLADARGDKRVQDQAFIIEYSKVSQLASNMGNCVEQFEPPEEVDRAKLKCLQKWTEKRLDTVINSVPGKERDLYRLLYGTIPFLDADTAHPKLQLSDNNRTVRYSETQQAYKDHEARFSSFPQVLASSPLEGGRWYWEVNVSVDDGRWKVGLCEGEIERKGQKDNSRLGFNSYSWCLVYDKKKVEALHNKVSVPVDADRLQRRLTRNQNQLWTRSARRRECTMTSKPHPPLMKKHSQTDLISRLKSRKILGVGGEDDDGEVHRSKISQMLGNETKFAVREPIGLRVWILVSAVGFTVMALMALVFPNQLYEVVFEEELSTTTISVRLYGGALLSLALIMWNGLYTAEKIVIQWTLLSEACYFAVQFLVTSITLIEIGSLPNAAVLLLLSRLLFLRRVKRSTTGAAARRGRGRSRSHTSVFGAADTVHSEDTRAFSRISPSLDKVKSATMGNGCITVTKYFLFLFNLLFFVFGALIVGVGLWVLFDNQSFIAVLQESSETVKGASYILIGVGSLSMAMGFFGWIGAICEIRCMLGLYFTCLLLILIAQITAGVLIYFQRDRLKYEMSNIIQGMIINYTGNNRTTEQTWDYIQRTMKCCGWTGPGNWSENSLIKNSSNHLYSCSCRNESLPGTAIQEGGLCEHLSKDLPVYETGCITNVEKWLMENCGVILGIFASVAVVELFGMILSICLCKSVVQEDYTKVPKY</sequence>
<dbReference type="InterPro" id="IPR051051">
    <property type="entry name" value="E3_ubiq-ligase_TRIM/RNF"/>
</dbReference>
<dbReference type="PANTHER" id="PTHR25465:SF35">
    <property type="entry name" value="E3 UBIQUITIN_ISG15 LIGASE TRIM25-RELATED"/>
    <property type="match status" value="1"/>
</dbReference>
<evidence type="ECO:0000256" key="2">
    <source>
        <dbReference type="ARBA" id="ARBA00022692"/>
    </source>
</evidence>
<dbReference type="InterPro" id="IPR003879">
    <property type="entry name" value="Butyrophylin_SPRY"/>
</dbReference>
<dbReference type="Pfam" id="PF13765">
    <property type="entry name" value="PRY"/>
    <property type="match status" value="1"/>
</dbReference>
<name>A0AA88MP21_CHASR</name>
<dbReference type="PROSITE" id="PS50188">
    <property type="entry name" value="B302_SPRY"/>
    <property type="match status" value="1"/>
</dbReference>
<evidence type="ECO:0000256" key="7">
    <source>
        <dbReference type="ARBA" id="ARBA00023136"/>
    </source>
</evidence>
<feature type="transmembrane region" description="Helical" evidence="11">
    <location>
        <begin position="1000"/>
        <end position="1022"/>
    </location>
</feature>
<feature type="transmembrane region" description="Helical" evidence="11">
    <location>
        <begin position="1029"/>
        <end position="1052"/>
    </location>
</feature>
<keyword evidence="4 8" id="KW-0863">Zinc-finger</keyword>
<evidence type="ECO:0000256" key="1">
    <source>
        <dbReference type="ARBA" id="ARBA00004141"/>
    </source>
</evidence>
<dbReference type="SUPFAM" id="SSF57850">
    <property type="entry name" value="RING/U-box"/>
    <property type="match status" value="1"/>
</dbReference>
<evidence type="ECO:0000256" key="5">
    <source>
        <dbReference type="ARBA" id="ARBA00022833"/>
    </source>
</evidence>
<feature type="region of interest" description="Disordered" evidence="10">
    <location>
        <begin position="192"/>
        <end position="211"/>
    </location>
</feature>
<dbReference type="SUPFAM" id="SSF48652">
    <property type="entry name" value="Tetraspanin"/>
    <property type="match status" value="1"/>
</dbReference>
<feature type="coiled-coil region" evidence="9">
    <location>
        <begin position="392"/>
        <end position="426"/>
    </location>
</feature>
<evidence type="ECO:0000256" key="6">
    <source>
        <dbReference type="ARBA" id="ARBA00022989"/>
    </source>
</evidence>
<feature type="compositionally biased region" description="Polar residues" evidence="10">
    <location>
        <begin position="267"/>
        <end position="280"/>
    </location>
</feature>
<dbReference type="CDD" id="cd19756">
    <property type="entry name" value="Bbox2"/>
    <property type="match status" value="1"/>
</dbReference>
<keyword evidence="9" id="KW-0175">Coiled coil</keyword>
<accession>A0AA88MP21</accession>
<feature type="transmembrane region" description="Helical" evidence="11">
    <location>
        <begin position="821"/>
        <end position="839"/>
    </location>
</feature>
<dbReference type="EMBL" id="JAUPFM010000009">
    <property type="protein sequence ID" value="KAK2842447.1"/>
    <property type="molecule type" value="Genomic_DNA"/>
</dbReference>
<dbReference type="SMART" id="SM00336">
    <property type="entry name" value="BBOX"/>
    <property type="match status" value="2"/>
</dbReference>
<dbReference type="InterPro" id="IPR000315">
    <property type="entry name" value="Znf_B-box"/>
</dbReference>
<dbReference type="PROSITE" id="PS00518">
    <property type="entry name" value="ZF_RING_1"/>
    <property type="match status" value="1"/>
</dbReference>
<proteinExistence type="predicted"/>
<feature type="domain" description="B box-type" evidence="13">
    <location>
        <begin position="355"/>
        <end position="391"/>
    </location>
</feature>
<evidence type="ECO:0000256" key="8">
    <source>
        <dbReference type="PROSITE-ProRule" id="PRU00024"/>
    </source>
</evidence>
<dbReference type="PRINTS" id="PR01407">
    <property type="entry name" value="BUTYPHLNCDUF"/>
</dbReference>
<dbReference type="PROSITE" id="PS50089">
    <property type="entry name" value="ZF_RING_2"/>
    <property type="match status" value="1"/>
</dbReference>
<evidence type="ECO:0000313" key="16">
    <source>
        <dbReference type="Proteomes" id="UP001187415"/>
    </source>
</evidence>
<feature type="transmembrane region" description="Helical" evidence="11">
    <location>
        <begin position="780"/>
        <end position="801"/>
    </location>
</feature>
<evidence type="ECO:0000256" key="9">
    <source>
        <dbReference type="SAM" id="Coils"/>
    </source>
</evidence>
<dbReference type="SMART" id="SM00184">
    <property type="entry name" value="RING"/>
    <property type="match status" value="1"/>
</dbReference>
<dbReference type="InterPro" id="IPR013083">
    <property type="entry name" value="Znf_RING/FYVE/PHD"/>
</dbReference>
<dbReference type="SUPFAM" id="SSF49899">
    <property type="entry name" value="Concanavalin A-like lectins/glucanases"/>
    <property type="match status" value="1"/>
</dbReference>
<dbReference type="InterPro" id="IPR028266">
    <property type="entry name" value="TP53I11"/>
</dbReference>
<comment type="caution">
    <text evidence="15">The sequence shown here is derived from an EMBL/GenBank/DDBJ whole genome shotgun (WGS) entry which is preliminary data.</text>
</comment>
<dbReference type="Gene3D" id="2.60.120.920">
    <property type="match status" value="1"/>
</dbReference>
<feature type="domain" description="RING-type" evidence="12">
    <location>
        <begin position="11"/>
        <end position="53"/>
    </location>
</feature>
<evidence type="ECO:0000259" key="12">
    <source>
        <dbReference type="PROSITE" id="PS50089"/>
    </source>
</evidence>
<evidence type="ECO:0000256" key="11">
    <source>
        <dbReference type="SAM" id="Phobius"/>
    </source>
</evidence>
<evidence type="ECO:0000256" key="4">
    <source>
        <dbReference type="ARBA" id="ARBA00022771"/>
    </source>
</evidence>
<dbReference type="InterPro" id="IPR017907">
    <property type="entry name" value="Znf_RING_CS"/>
</dbReference>
<evidence type="ECO:0000313" key="15">
    <source>
        <dbReference type="EMBL" id="KAK2842447.1"/>
    </source>
</evidence>
<keyword evidence="2 11" id="KW-0812">Transmembrane</keyword>
<protein>
    <recommendedName>
        <fullName evidence="17">Tetraspanin</fullName>
    </recommendedName>
</protein>
<feature type="region of interest" description="Disordered" evidence="10">
    <location>
        <begin position="68"/>
        <end position="100"/>
    </location>
</feature>
<dbReference type="InterPro" id="IPR018499">
    <property type="entry name" value="Tetraspanin/Peripherin"/>
</dbReference>
<dbReference type="Pfam" id="PF14936">
    <property type="entry name" value="p53-inducible11"/>
    <property type="match status" value="1"/>
</dbReference>
<gene>
    <name evidence="15" type="ORF">Q5P01_012647</name>
</gene>
<dbReference type="Pfam" id="PF00335">
    <property type="entry name" value="Tetraspanin"/>
    <property type="match status" value="1"/>
</dbReference>
<evidence type="ECO:0000256" key="10">
    <source>
        <dbReference type="SAM" id="MobiDB-lite"/>
    </source>
</evidence>
<evidence type="ECO:0000259" key="13">
    <source>
        <dbReference type="PROSITE" id="PS50119"/>
    </source>
</evidence>
<dbReference type="Pfam" id="PF00643">
    <property type="entry name" value="zf-B_box"/>
    <property type="match status" value="1"/>
</dbReference>
<dbReference type="InterPro" id="IPR013320">
    <property type="entry name" value="ConA-like_dom_sf"/>
</dbReference>
<feature type="compositionally biased region" description="Polar residues" evidence="10">
    <location>
        <begin position="243"/>
        <end position="253"/>
    </location>
</feature>
<dbReference type="PANTHER" id="PTHR25465">
    <property type="entry name" value="B-BOX DOMAIN CONTAINING"/>
    <property type="match status" value="1"/>
</dbReference>
<dbReference type="InterPro" id="IPR006574">
    <property type="entry name" value="PRY"/>
</dbReference>
<dbReference type="InterPro" id="IPR043136">
    <property type="entry name" value="B30.2/SPRY_sf"/>
</dbReference>
<feature type="region of interest" description="Disordered" evidence="10">
    <location>
        <begin position="133"/>
        <end position="183"/>
    </location>
</feature>